<protein>
    <submittedName>
        <fullName evidence="3">Clavaminate synthase-like protein</fullName>
    </submittedName>
</protein>
<dbReference type="Pfam" id="PF13621">
    <property type="entry name" value="Cupin_8"/>
    <property type="match status" value="1"/>
</dbReference>
<feature type="non-terminal residue" evidence="3">
    <location>
        <position position="503"/>
    </location>
</feature>
<dbReference type="EMBL" id="MU005782">
    <property type="protein sequence ID" value="KAF2704574.1"/>
    <property type="molecule type" value="Genomic_DNA"/>
</dbReference>
<feature type="region of interest" description="Disordered" evidence="1">
    <location>
        <begin position="147"/>
        <end position="171"/>
    </location>
</feature>
<dbReference type="Gene3D" id="2.60.120.650">
    <property type="entry name" value="Cupin"/>
    <property type="match status" value="1"/>
</dbReference>
<name>A0A6G1JVE1_9PLEO</name>
<dbReference type="InterPro" id="IPR003347">
    <property type="entry name" value="JmjC_dom"/>
</dbReference>
<dbReference type="OrthoDB" id="47172at2759"/>
<evidence type="ECO:0000259" key="2">
    <source>
        <dbReference type="PROSITE" id="PS51184"/>
    </source>
</evidence>
<sequence length="503" mass="56936">MVGEDAPTLAEIIQLTRSELTVSQDDDEILECGRPALVILERNPAMCVQLAYQKLHDVPYREVKTCWRRLYTDAVLWKVLRELEQRAEREEEMEMDKEGEWITETVKGLDMALILTGAPQREDLVELWFSALQHHIAKREEAVDQRSAKRRKVELPDHRAAKSSMSTSFPSTMASPLMLHSPIPRLTNLSLSAFQTRISNAETEIPIIIRGAIDHWPALDERPWSRVDYLMERTLGGRRLVPVEIGRSYTDQGWGQKILSFGEFMDEYMFRDADLEPVRSVTSKGNEATTTTTTTNSSPDTPKTGYLAQHDLFAQIPSLRSDITIPDYCYSTPPPTTHSHIKPVPKLEDPLLNAWFGPANTISPLHTDPYHNILSQVVGHKYVRLYPPSQTASLHPRGVDDMGVDMSNTSTIDLEDFFDAFPERSPWRKGDGIGNGDGDGNVNAEEEKRRTAAAAWQDKYPEDFQDAEFVEGVVGPGDCLYIPVGWWHYVASLTPSFSVSFWF</sequence>
<dbReference type="SMART" id="SM00558">
    <property type="entry name" value="JmjC"/>
    <property type="match status" value="1"/>
</dbReference>
<feature type="region of interest" description="Disordered" evidence="1">
    <location>
        <begin position="279"/>
        <end position="302"/>
    </location>
</feature>
<dbReference type="PANTHER" id="PTHR12461">
    <property type="entry name" value="HYPOXIA-INDUCIBLE FACTOR 1 ALPHA INHIBITOR-RELATED"/>
    <property type="match status" value="1"/>
</dbReference>
<evidence type="ECO:0000313" key="3">
    <source>
        <dbReference type="EMBL" id="KAF2704574.1"/>
    </source>
</evidence>
<feature type="domain" description="JmjC" evidence="2">
    <location>
        <begin position="305"/>
        <end position="503"/>
    </location>
</feature>
<gene>
    <name evidence="3" type="ORF">K504DRAFT_461332</name>
</gene>
<proteinExistence type="predicted"/>
<dbReference type="PANTHER" id="PTHR12461:SF101">
    <property type="entry name" value="TRNA WYBUTOSINE-SYNTHESIZING PROTEIN 4"/>
    <property type="match status" value="1"/>
</dbReference>
<reference evidence="3" key="1">
    <citation type="journal article" date="2020" name="Stud. Mycol.">
        <title>101 Dothideomycetes genomes: a test case for predicting lifestyles and emergence of pathogens.</title>
        <authorList>
            <person name="Haridas S."/>
            <person name="Albert R."/>
            <person name="Binder M."/>
            <person name="Bloem J."/>
            <person name="Labutti K."/>
            <person name="Salamov A."/>
            <person name="Andreopoulos B."/>
            <person name="Baker S."/>
            <person name="Barry K."/>
            <person name="Bills G."/>
            <person name="Bluhm B."/>
            <person name="Cannon C."/>
            <person name="Castanera R."/>
            <person name="Culley D."/>
            <person name="Daum C."/>
            <person name="Ezra D."/>
            <person name="Gonzalez J."/>
            <person name="Henrissat B."/>
            <person name="Kuo A."/>
            <person name="Liang C."/>
            <person name="Lipzen A."/>
            <person name="Lutzoni F."/>
            <person name="Magnuson J."/>
            <person name="Mondo S."/>
            <person name="Nolan M."/>
            <person name="Ohm R."/>
            <person name="Pangilinan J."/>
            <person name="Park H.-J."/>
            <person name="Ramirez L."/>
            <person name="Alfaro M."/>
            <person name="Sun H."/>
            <person name="Tritt A."/>
            <person name="Yoshinaga Y."/>
            <person name="Zwiers L.-H."/>
            <person name="Turgeon B."/>
            <person name="Goodwin S."/>
            <person name="Spatafora J."/>
            <person name="Crous P."/>
            <person name="Grigoriev I."/>
        </authorList>
    </citation>
    <scope>NUCLEOTIDE SEQUENCE</scope>
    <source>
        <strain evidence="3">CBS 279.74</strain>
    </source>
</reference>
<organism evidence="3 4">
    <name type="scientific">Pleomassaria siparia CBS 279.74</name>
    <dbReference type="NCBI Taxonomy" id="1314801"/>
    <lineage>
        <taxon>Eukaryota</taxon>
        <taxon>Fungi</taxon>
        <taxon>Dikarya</taxon>
        <taxon>Ascomycota</taxon>
        <taxon>Pezizomycotina</taxon>
        <taxon>Dothideomycetes</taxon>
        <taxon>Pleosporomycetidae</taxon>
        <taxon>Pleosporales</taxon>
        <taxon>Pleomassariaceae</taxon>
        <taxon>Pleomassaria</taxon>
    </lineage>
</organism>
<feature type="compositionally biased region" description="Basic and acidic residues" evidence="1">
    <location>
        <begin position="147"/>
        <end position="160"/>
    </location>
</feature>
<dbReference type="Proteomes" id="UP000799428">
    <property type="component" value="Unassembled WGS sequence"/>
</dbReference>
<accession>A0A6G1JVE1</accession>
<dbReference type="SUPFAM" id="SSF51197">
    <property type="entry name" value="Clavaminate synthase-like"/>
    <property type="match status" value="1"/>
</dbReference>
<dbReference type="AlphaFoldDB" id="A0A6G1JVE1"/>
<dbReference type="InterPro" id="IPR041667">
    <property type="entry name" value="Cupin_8"/>
</dbReference>
<evidence type="ECO:0000313" key="4">
    <source>
        <dbReference type="Proteomes" id="UP000799428"/>
    </source>
</evidence>
<evidence type="ECO:0000256" key="1">
    <source>
        <dbReference type="SAM" id="MobiDB-lite"/>
    </source>
</evidence>
<dbReference type="PROSITE" id="PS51184">
    <property type="entry name" value="JMJC"/>
    <property type="match status" value="1"/>
</dbReference>
<keyword evidence="4" id="KW-1185">Reference proteome</keyword>